<name>A0A4R6TP23_9FLAO</name>
<accession>A0A4R6TP23</accession>
<organism evidence="7 8">
    <name type="scientific">Zeaxanthinibacter enoshimensis</name>
    <dbReference type="NCBI Taxonomy" id="392009"/>
    <lineage>
        <taxon>Bacteria</taxon>
        <taxon>Pseudomonadati</taxon>
        <taxon>Bacteroidota</taxon>
        <taxon>Flavobacteriia</taxon>
        <taxon>Flavobacteriales</taxon>
        <taxon>Flavobacteriaceae</taxon>
        <taxon>Zeaxanthinibacter</taxon>
    </lineage>
</organism>
<comment type="caution">
    <text evidence="7">The sequence shown here is derived from an EMBL/GenBank/DDBJ whole genome shotgun (WGS) entry which is preliminary data.</text>
</comment>
<dbReference type="Pfam" id="PF01212">
    <property type="entry name" value="Beta_elim_lyase"/>
    <property type="match status" value="1"/>
</dbReference>
<evidence type="ECO:0000256" key="3">
    <source>
        <dbReference type="ARBA" id="ARBA00022898"/>
    </source>
</evidence>
<keyword evidence="3" id="KW-0663">Pyridoxal phosphate</keyword>
<evidence type="ECO:0000256" key="2">
    <source>
        <dbReference type="ARBA" id="ARBA00006966"/>
    </source>
</evidence>
<dbReference type="InterPro" id="IPR001597">
    <property type="entry name" value="ArAA_b-elim_lyase/Thr_aldolase"/>
</dbReference>
<proteinExistence type="inferred from homology"/>
<reference evidence="7 8" key="1">
    <citation type="submission" date="2019-03" db="EMBL/GenBank/DDBJ databases">
        <title>Genomic Encyclopedia of Archaeal and Bacterial Type Strains, Phase II (KMG-II): from individual species to whole genera.</title>
        <authorList>
            <person name="Goeker M."/>
        </authorList>
    </citation>
    <scope>NUCLEOTIDE SEQUENCE [LARGE SCALE GENOMIC DNA]</scope>
    <source>
        <strain evidence="7 8">DSM 18435</strain>
    </source>
</reference>
<keyword evidence="4" id="KW-0456">Lyase</keyword>
<feature type="modified residue" description="N6-(pyridoxal phosphate)lysine" evidence="5">
    <location>
        <position position="201"/>
    </location>
</feature>
<dbReference type="Proteomes" id="UP000295468">
    <property type="component" value="Unassembled WGS sequence"/>
</dbReference>
<evidence type="ECO:0000256" key="1">
    <source>
        <dbReference type="ARBA" id="ARBA00001933"/>
    </source>
</evidence>
<dbReference type="InterPro" id="IPR023603">
    <property type="entry name" value="Low_specificity_L-TA-like"/>
</dbReference>
<evidence type="ECO:0000313" key="8">
    <source>
        <dbReference type="Proteomes" id="UP000295468"/>
    </source>
</evidence>
<dbReference type="GO" id="GO:0008732">
    <property type="term" value="F:L-allo-threonine aldolase activity"/>
    <property type="evidence" value="ECO:0007669"/>
    <property type="project" value="TreeGrafter"/>
</dbReference>
<evidence type="ECO:0000256" key="5">
    <source>
        <dbReference type="PIRSR" id="PIRSR017617-1"/>
    </source>
</evidence>
<evidence type="ECO:0000259" key="6">
    <source>
        <dbReference type="Pfam" id="PF01212"/>
    </source>
</evidence>
<dbReference type="Gene3D" id="3.40.640.10">
    <property type="entry name" value="Type I PLP-dependent aspartate aminotransferase-like (Major domain)"/>
    <property type="match status" value="1"/>
</dbReference>
<dbReference type="InterPro" id="IPR015424">
    <property type="entry name" value="PyrdxlP-dep_Trfase"/>
</dbReference>
<dbReference type="GO" id="GO:0006567">
    <property type="term" value="P:L-threonine catabolic process"/>
    <property type="evidence" value="ECO:0007669"/>
    <property type="project" value="TreeGrafter"/>
</dbReference>
<keyword evidence="8" id="KW-1185">Reference proteome</keyword>
<evidence type="ECO:0000313" key="7">
    <source>
        <dbReference type="EMBL" id="TDQ31539.1"/>
    </source>
</evidence>
<dbReference type="InterPro" id="IPR015421">
    <property type="entry name" value="PyrdxlP-dep_Trfase_major"/>
</dbReference>
<dbReference type="Gene3D" id="3.90.1150.10">
    <property type="entry name" value="Aspartate Aminotransferase, domain 1"/>
    <property type="match status" value="1"/>
</dbReference>
<dbReference type="GO" id="GO:0006545">
    <property type="term" value="P:glycine biosynthetic process"/>
    <property type="evidence" value="ECO:0007669"/>
    <property type="project" value="TreeGrafter"/>
</dbReference>
<dbReference type="OrthoDB" id="9774495at2"/>
<comment type="similarity">
    <text evidence="2">Belongs to the threonine aldolase family.</text>
</comment>
<comment type="cofactor">
    <cofactor evidence="1">
        <name>pyridoxal 5'-phosphate</name>
        <dbReference type="ChEBI" id="CHEBI:597326"/>
    </cofactor>
</comment>
<gene>
    <name evidence="7" type="ORF">CLV82_2247</name>
</gene>
<dbReference type="NCBIfam" id="NF041359">
    <property type="entry name" value="GntG_guanitoxin"/>
    <property type="match status" value="1"/>
</dbReference>
<dbReference type="SUPFAM" id="SSF53383">
    <property type="entry name" value="PLP-dependent transferases"/>
    <property type="match status" value="1"/>
</dbReference>
<sequence>MEINLISDTVTKPSPGMLQAMFNAEVGDDVFKADPTVNALEEKIAALFGMEAALFFPSGTMANQTAIKIHTRPGDQLICDKYAHVYNYEGGGVSFNSGVSCKLVDGHRGMITAELVEAAINPPDFYHSPRTALVCMENTTNKGGGACYDFSELQRVREICDRHGLGYHLDGARLWNAMEEKGESPEMYGQLFDTISVCLSKGLGCPVGSVLLGSKEVMKEALRIRKVLGGGMRQAGYLAAAGIYALDNHRKRLAEDHEKARELGQVLQALRFVKKVEPIETNIVIFETDESQMSSEACMEALKQHQIHVIGMGQGKVRMVTHMDYTDQMHKEVIARLQKL</sequence>
<dbReference type="PIRSF" id="PIRSF017617">
    <property type="entry name" value="Thr_aldolase"/>
    <property type="match status" value="1"/>
</dbReference>
<evidence type="ECO:0000256" key="4">
    <source>
        <dbReference type="ARBA" id="ARBA00023239"/>
    </source>
</evidence>
<dbReference type="AlphaFoldDB" id="A0A4R6TP23"/>
<dbReference type="FunFam" id="3.40.640.10:FF:000030">
    <property type="entry name" value="Low-specificity L-threonine aldolase"/>
    <property type="match status" value="1"/>
</dbReference>
<dbReference type="InterPro" id="IPR015422">
    <property type="entry name" value="PyrdxlP-dep_Trfase_small"/>
</dbReference>
<protein>
    <submittedName>
        <fullName evidence="7">L-threonine aldolase</fullName>
    </submittedName>
</protein>
<dbReference type="GO" id="GO:0005829">
    <property type="term" value="C:cytosol"/>
    <property type="evidence" value="ECO:0007669"/>
    <property type="project" value="TreeGrafter"/>
</dbReference>
<dbReference type="RefSeq" id="WP_133644354.1">
    <property type="nucleotide sequence ID" value="NZ_SNYI01000002.1"/>
</dbReference>
<dbReference type="CDD" id="cd06502">
    <property type="entry name" value="TA_like"/>
    <property type="match status" value="1"/>
</dbReference>
<dbReference type="PANTHER" id="PTHR48097">
    <property type="entry name" value="L-THREONINE ALDOLASE-RELATED"/>
    <property type="match status" value="1"/>
</dbReference>
<dbReference type="PANTHER" id="PTHR48097:SF9">
    <property type="entry name" value="L-THREONINE ALDOLASE"/>
    <property type="match status" value="1"/>
</dbReference>
<dbReference type="EMBL" id="SNYI01000002">
    <property type="protein sequence ID" value="TDQ31539.1"/>
    <property type="molecule type" value="Genomic_DNA"/>
</dbReference>
<feature type="domain" description="Aromatic amino acid beta-eliminating lyase/threonine aldolase" evidence="6">
    <location>
        <begin position="4"/>
        <end position="289"/>
    </location>
</feature>